<dbReference type="InterPro" id="IPR006802">
    <property type="entry name" value="Radial_spoke"/>
</dbReference>
<dbReference type="Proteomes" id="UP000816034">
    <property type="component" value="Unassembled WGS sequence"/>
</dbReference>
<feature type="region of interest" description="Disordered" evidence="6">
    <location>
        <begin position="185"/>
        <end position="205"/>
    </location>
</feature>
<keyword evidence="5" id="KW-0966">Cell projection</keyword>
<organism evidence="7 8">
    <name type="scientific">Naegleria lovaniensis</name>
    <name type="common">Amoeba</name>
    <dbReference type="NCBI Taxonomy" id="51637"/>
    <lineage>
        <taxon>Eukaryota</taxon>
        <taxon>Discoba</taxon>
        <taxon>Heterolobosea</taxon>
        <taxon>Tetramitia</taxon>
        <taxon>Eutetramitia</taxon>
        <taxon>Vahlkampfiidae</taxon>
        <taxon>Naegleria</taxon>
    </lineage>
</organism>
<keyword evidence="8" id="KW-1185">Reference proteome</keyword>
<reference evidence="7 8" key="1">
    <citation type="journal article" date="2018" name="BMC Genomics">
        <title>The genome of Naegleria lovaniensis, the basis for a comparative approach to unravel pathogenicity factors of the human pathogenic amoeba N. fowleri.</title>
        <authorList>
            <person name="Liechti N."/>
            <person name="Schurch N."/>
            <person name="Bruggmann R."/>
            <person name="Wittwer M."/>
        </authorList>
    </citation>
    <scope>NUCLEOTIDE SEQUENCE [LARGE SCALE GENOMIC DNA]</scope>
    <source>
        <strain evidence="7 8">ATCC 30569</strain>
    </source>
</reference>
<gene>
    <name evidence="7" type="ORF">C9374_006450</name>
</gene>
<comment type="subcellular location">
    <subcellularLocation>
        <location evidence="1">Cytoplasm</location>
        <location evidence="1">Cytoskeleton</location>
        <location evidence="1">Cilium axoneme</location>
    </subcellularLocation>
</comment>
<dbReference type="PANTHER" id="PTHR13159:SF0">
    <property type="entry name" value="RADIAL SPOKE HEAD 6 HOMOLOG A"/>
    <property type="match status" value="1"/>
</dbReference>
<protein>
    <submittedName>
        <fullName evidence="7">Uncharacterized protein</fullName>
    </submittedName>
</protein>
<proteinExistence type="predicted"/>
<feature type="compositionally biased region" description="Acidic residues" evidence="6">
    <location>
        <begin position="1"/>
        <end position="12"/>
    </location>
</feature>
<keyword evidence="4" id="KW-0206">Cytoskeleton</keyword>
<evidence type="ECO:0000256" key="5">
    <source>
        <dbReference type="ARBA" id="ARBA00023273"/>
    </source>
</evidence>
<keyword evidence="2" id="KW-0963">Cytoplasm</keyword>
<evidence type="ECO:0000256" key="1">
    <source>
        <dbReference type="ARBA" id="ARBA00004430"/>
    </source>
</evidence>
<dbReference type="GO" id="GO:0035082">
    <property type="term" value="P:axoneme assembly"/>
    <property type="evidence" value="ECO:0007669"/>
    <property type="project" value="TreeGrafter"/>
</dbReference>
<dbReference type="AlphaFoldDB" id="A0AA88GLS1"/>
<dbReference type="GO" id="GO:0060294">
    <property type="term" value="P:cilium movement involved in cell motility"/>
    <property type="evidence" value="ECO:0007669"/>
    <property type="project" value="InterPro"/>
</dbReference>
<dbReference type="EMBL" id="PYSW02000027">
    <property type="protein sequence ID" value="KAG2381461.1"/>
    <property type="molecule type" value="Genomic_DNA"/>
</dbReference>
<feature type="compositionally biased region" description="Acidic residues" evidence="6">
    <location>
        <begin position="196"/>
        <end position="205"/>
    </location>
</feature>
<comment type="caution">
    <text evidence="7">The sequence shown here is derived from an EMBL/GenBank/DDBJ whole genome shotgun (WGS) entry which is preliminary data.</text>
</comment>
<evidence type="ECO:0000256" key="3">
    <source>
        <dbReference type="ARBA" id="ARBA00023069"/>
    </source>
</evidence>
<accession>A0AA88GLS1</accession>
<evidence type="ECO:0000256" key="2">
    <source>
        <dbReference type="ARBA" id="ARBA00022490"/>
    </source>
</evidence>
<dbReference type="GeneID" id="68098904"/>
<evidence type="ECO:0000313" key="7">
    <source>
        <dbReference type="EMBL" id="KAG2381461.1"/>
    </source>
</evidence>
<keyword evidence="3" id="KW-0969">Cilium</keyword>
<evidence type="ECO:0000313" key="8">
    <source>
        <dbReference type="Proteomes" id="UP000816034"/>
    </source>
</evidence>
<sequence length="205" mass="23756">MKSSAEEDESEQEELKLPPNFTLAKDELPAIEKDEEFEEKIKNLDISQVINWSNLLPTILSKQGRCTQYWTDEEKEKPDFEEMKKTVERIPKPLSSISEENWTVRTCGMLVDNEVVALSSRIWQGAHCVGYKRYAKDMVFANIYIGYGIKTGGEVFTPQFILPVQDEYHQIVLTQQTDPSIEDMKRFIPQKKEANDQENEDQADE</sequence>
<evidence type="ECO:0000256" key="4">
    <source>
        <dbReference type="ARBA" id="ARBA00023212"/>
    </source>
</evidence>
<dbReference type="PANTHER" id="PTHR13159">
    <property type="entry name" value="RADIAL SPOKEHEAD-RELATED"/>
    <property type="match status" value="1"/>
</dbReference>
<name>A0AA88GLS1_NAELO</name>
<evidence type="ECO:0000256" key="6">
    <source>
        <dbReference type="SAM" id="MobiDB-lite"/>
    </source>
</evidence>
<dbReference type="GO" id="GO:0001534">
    <property type="term" value="C:radial spoke"/>
    <property type="evidence" value="ECO:0007669"/>
    <property type="project" value="InterPro"/>
</dbReference>
<feature type="region of interest" description="Disordered" evidence="6">
    <location>
        <begin position="1"/>
        <end position="20"/>
    </location>
</feature>
<dbReference type="RefSeq" id="XP_044547141.1">
    <property type="nucleotide sequence ID" value="XM_044696312.1"/>
</dbReference>
<dbReference type="Pfam" id="PF04712">
    <property type="entry name" value="Radial_spoke"/>
    <property type="match status" value="1"/>
</dbReference>
<feature type="compositionally biased region" description="Basic and acidic residues" evidence="6">
    <location>
        <begin position="185"/>
        <end position="195"/>
    </location>
</feature>